<feature type="transmembrane region" description="Helical" evidence="1">
    <location>
        <begin position="128"/>
        <end position="150"/>
    </location>
</feature>
<name>A0AAU0US66_9FIRM</name>
<feature type="chain" id="PRO_5043378499" evidence="2">
    <location>
        <begin position="23"/>
        <end position="388"/>
    </location>
</feature>
<organism evidence="3 4">
    <name type="scientific">Metallumcola ferriviriculae</name>
    <dbReference type="NCBI Taxonomy" id="3039180"/>
    <lineage>
        <taxon>Bacteria</taxon>
        <taxon>Bacillati</taxon>
        <taxon>Bacillota</taxon>
        <taxon>Clostridia</taxon>
        <taxon>Neomoorellales</taxon>
        <taxon>Desulfitibacteraceae</taxon>
        <taxon>Metallumcola</taxon>
    </lineage>
</organism>
<feature type="transmembrane region" description="Helical" evidence="1">
    <location>
        <begin position="162"/>
        <end position="183"/>
    </location>
</feature>
<keyword evidence="1" id="KW-0812">Transmembrane</keyword>
<keyword evidence="2" id="KW-0732">Signal</keyword>
<proteinExistence type="predicted"/>
<sequence>MWIRAVSLALLLLLLFVPAGMADTTVDRVVEEQIDKLNLTDIQQFVDQVDGEMERFIPQLSVRQLVQDMRRGKLDLSFGKFLSGLVRYLFSEFLAHSYLLTQLLVLTLLCALLNNLQDAFGSAGSGRAAYMVAYLVLITIALSSFTAAIGTARDAIQQMVDFLHAILPVLLSLLAAMGGLISASVMHPLVLVAVGIISNVMNNLVLPLVLFAAILTLVSQISERFKVDGLANLFKDTCKILIGLLLTAFTGFMALQGVAGAVADSVTLRTAKFVTGAFVPVVGGMMADAAEALVGTSLLLKNAVGIMGLLLIIAMAIYPMIKILSLVLIYRLVGALAQPFGDNQIAEVLDSLGNMLLMVFAAVASVGLAFFLAISFIVGIGNVTVMMR</sequence>
<dbReference type="RefSeq" id="WP_366922487.1">
    <property type="nucleotide sequence ID" value="NZ_CP121694.1"/>
</dbReference>
<dbReference type="AlphaFoldDB" id="A0AAU0US66"/>
<feature type="transmembrane region" description="Helical" evidence="1">
    <location>
        <begin position="189"/>
        <end position="219"/>
    </location>
</feature>
<dbReference type="InterPro" id="IPR014194">
    <property type="entry name" value="Spore_III_AE"/>
</dbReference>
<feature type="signal peptide" evidence="2">
    <location>
        <begin position="1"/>
        <end position="22"/>
    </location>
</feature>
<feature type="transmembrane region" description="Helical" evidence="1">
    <location>
        <begin position="240"/>
        <end position="261"/>
    </location>
</feature>
<evidence type="ECO:0000256" key="1">
    <source>
        <dbReference type="SAM" id="Phobius"/>
    </source>
</evidence>
<feature type="transmembrane region" description="Helical" evidence="1">
    <location>
        <begin position="273"/>
        <end position="294"/>
    </location>
</feature>
<reference evidence="3 4" key="1">
    <citation type="submission" date="2023-04" db="EMBL/GenBank/DDBJ databases">
        <authorList>
            <person name="Hsu D."/>
        </authorList>
    </citation>
    <scope>NUCLEOTIDE SEQUENCE [LARGE SCALE GENOMIC DNA]</scope>
    <source>
        <strain evidence="3 4">MK1</strain>
    </source>
</reference>
<gene>
    <name evidence="3" type="primary">spoIIIAE</name>
    <name evidence="3" type="ORF">MFMK1_002949</name>
</gene>
<feature type="transmembrane region" description="Helical" evidence="1">
    <location>
        <begin position="352"/>
        <end position="385"/>
    </location>
</feature>
<evidence type="ECO:0000256" key="2">
    <source>
        <dbReference type="SAM" id="SignalP"/>
    </source>
</evidence>
<evidence type="ECO:0000313" key="3">
    <source>
        <dbReference type="EMBL" id="WRO23101.1"/>
    </source>
</evidence>
<dbReference type="Pfam" id="PF09546">
    <property type="entry name" value="Spore_III_AE"/>
    <property type="match status" value="1"/>
</dbReference>
<keyword evidence="1" id="KW-0472">Membrane</keyword>
<keyword evidence="4" id="KW-1185">Reference proteome</keyword>
<keyword evidence="1" id="KW-1133">Transmembrane helix</keyword>
<feature type="transmembrane region" description="Helical" evidence="1">
    <location>
        <begin position="306"/>
        <end position="332"/>
    </location>
</feature>
<dbReference type="Proteomes" id="UP001329915">
    <property type="component" value="Chromosome"/>
</dbReference>
<dbReference type="NCBIfam" id="TIGR02829">
    <property type="entry name" value="spore_III_AE"/>
    <property type="match status" value="1"/>
</dbReference>
<dbReference type="KEGG" id="dbc:MFMK1_002949"/>
<accession>A0AAU0US66</accession>
<evidence type="ECO:0000313" key="4">
    <source>
        <dbReference type="Proteomes" id="UP001329915"/>
    </source>
</evidence>
<protein>
    <submittedName>
        <fullName evidence="3">Stage III sporulation protein AE</fullName>
    </submittedName>
</protein>
<dbReference type="EMBL" id="CP121694">
    <property type="protein sequence ID" value="WRO23101.1"/>
    <property type="molecule type" value="Genomic_DNA"/>
</dbReference>